<evidence type="ECO:0000256" key="5">
    <source>
        <dbReference type="ARBA" id="ARBA00023242"/>
    </source>
</evidence>
<reference evidence="9 10" key="1">
    <citation type="submission" date="2015-12" db="EMBL/GenBank/DDBJ databases">
        <title>The genome of Folsomia candida.</title>
        <authorList>
            <person name="Faddeeva A."/>
            <person name="Derks M.F."/>
            <person name="Anvar Y."/>
            <person name="Smit S."/>
            <person name="Van Straalen N."/>
            <person name="Roelofs D."/>
        </authorList>
    </citation>
    <scope>NUCLEOTIDE SEQUENCE [LARGE SCALE GENOMIC DNA]</scope>
    <source>
        <strain evidence="9 10">VU population</strain>
        <tissue evidence="9">Whole body</tissue>
    </source>
</reference>
<keyword evidence="4" id="KW-0804">Transcription</keyword>
<dbReference type="GO" id="GO:0046983">
    <property type="term" value="F:protein dimerization activity"/>
    <property type="evidence" value="ECO:0007669"/>
    <property type="project" value="InterPro"/>
</dbReference>
<keyword evidence="3" id="KW-0238">DNA-binding</keyword>
<dbReference type="OMA" id="ANTCTTW"/>
<evidence type="ECO:0000313" key="10">
    <source>
        <dbReference type="Proteomes" id="UP000198287"/>
    </source>
</evidence>
<dbReference type="SUPFAM" id="SSF47459">
    <property type="entry name" value="HLH, helix-loop-helix DNA-binding domain"/>
    <property type="match status" value="1"/>
</dbReference>
<dbReference type="OrthoDB" id="10029128at2759"/>
<feature type="coiled-coil region" evidence="6">
    <location>
        <begin position="158"/>
        <end position="185"/>
    </location>
</feature>
<dbReference type="GO" id="GO:0000981">
    <property type="term" value="F:DNA-binding transcription factor activity, RNA polymerase II-specific"/>
    <property type="evidence" value="ECO:0007669"/>
    <property type="project" value="TreeGrafter"/>
</dbReference>
<gene>
    <name evidence="9" type="ORF">Fcan01_12588</name>
</gene>
<keyword evidence="5" id="KW-0539">Nucleus</keyword>
<evidence type="ECO:0000256" key="7">
    <source>
        <dbReference type="SAM" id="MobiDB-lite"/>
    </source>
</evidence>
<organism evidence="9 10">
    <name type="scientific">Folsomia candida</name>
    <name type="common">Springtail</name>
    <dbReference type="NCBI Taxonomy" id="158441"/>
    <lineage>
        <taxon>Eukaryota</taxon>
        <taxon>Metazoa</taxon>
        <taxon>Ecdysozoa</taxon>
        <taxon>Arthropoda</taxon>
        <taxon>Hexapoda</taxon>
        <taxon>Collembola</taxon>
        <taxon>Entomobryomorpha</taxon>
        <taxon>Isotomoidea</taxon>
        <taxon>Isotomidae</taxon>
        <taxon>Proisotominae</taxon>
        <taxon>Folsomia</taxon>
    </lineage>
</organism>
<comment type="subcellular location">
    <subcellularLocation>
        <location evidence="1">Nucleus</location>
    </subcellularLocation>
</comment>
<keyword evidence="2" id="KW-0805">Transcription regulation</keyword>
<accession>A0A226E5H2</accession>
<dbReference type="Pfam" id="PF00010">
    <property type="entry name" value="HLH"/>
    <property type="match status" value="1"/>
</dbReference>
<dbReference type="GO" id="GO:0000978">
    <property type="term" value="F:RNA polymerase II cis-regulatory region sequence-specific DNA binding"/>
    <property type="evidence" value="ECO:0007669"/>
    <property type="project" value="TreeGrafter"/>
</dbReference>
<evidence type="ECO:0000259" key="8">
    <source>
        <dbReference type="PROSITE" id="PS50888"/>
    </source>
</evidence>
<feature type="compositionally biased region" description="Polar residues" evidence="7">
    <location>
        <begin position="83"/>
        <end position="93"/>
    </location>
</feature>
<keyword evidence="10" id="KW-1185">Reference proteome</keyword>
<name>A0A226E5H2_FOLCA</name>
<evidence type="ECO:0000256" key="4">
    <source>
        <dbReference type="ARBA" id="ARBA00023163"/>
    </source>
</evidence>
<dbReference type="CDD" id="cd11419">
    <property type="entry name" value="bHLHzip_TFAP4"/>
    <property type="match status" value="1"/>
</dbReference>
<feature type="region of interest" description="Disordered" evidence="7">
    <location>
        <begin position="336"/>
        <end position="360"/>
    </location>
</feature>
<dbReference type="InterPro" id="IPR036638">
    <property type="entry name" value="HLH_DNA-bd_sf"/>
</dbReference>
<dbReference type="PANTHER" id="PTHR15741:SF27">
    <property type="entry name" value="TRANSCRIPTION FACTOR AP-4"/>
    <property type="match status" value="1"/>
</dbReference>
<feature type="domain" description="BHLH" evidence="8">
    <location>
        <begin position="7"/>
        <end position="58"/>
    </location>
</feature>
<comment type="caution">
    <text evidence="9">The sequence shown here is derived from an EMBL/GenBank/DDBJ whole genome shotgun (WGS) entry which is preliminary data.</text>
</comment>
<dbReference type="AlphaFoldDB" id="A0A226E5H2"/>
<dbReference type="EMBL" id="LNIX01000006">
    <property type="protein sequence ID" value="OXA52863.1"/>
    <property type="molecule type" value="Genomic_DNA"/>
</dbReference>
<dbReference type="InterPro" id="IPR052207">
    <property type="entry name" value="Max-like/E-box_TFs"/>
</dbReference>
<dbReference type="Proteomes" id="UP000198287">
    <property type="component" value="Unassembled WGS sequence"/>
</dbReference>
<evidence type="ECO:0000313" key="9">
    <source>
        <dbReference type="EMBL" id="OXA52863.1"/>
    </source>
</evidence>
<evidence type="ECO:0000256" key="2">
    <source>
        <dbReference type="ARBA" id="ARBA00023015"/>
    </source>
</evidence>
<dbReference type="PANTHER" id="PTHR15741">
    <property type="entry name" value="BASIC HELIX-LOOP-HELIX ZIP TRANSCRIPTION FACTOR"/>
    <property type="match status" value="1"/>
</dbReference>
<dbReference type="SMART" id="SM00353">
    <property type="entry name" value="HLH"/>
    <property type="match status" value="1"/>
</dbReference>
<evidence type="ECO:0000256" key="1">
    <source>
        <dbReference type="ARBA" id="ARBA00004123"/>
    </source>
</evidence>
<protein>
    <submittedName>
        <fullName evidence="9">Transcription factor AP-4</fullName>
    </submittedName>
</protein>
<keyword evidence="6" id="KW-0175">Coiled coil</keyword>
<sequence length="370" mass="41007">MEHEKRMRREIANSNERRRMQSINAGFAGLRNLLPNHEGEKLSKAAILQQTSDYIFQLLQEKNKVVSYNNQLKRAVNQNGGDATVGTYSSPQSPAVDVPSVTKRRKTIDGALESADEGIGSMSPEHSVTSDEARAEMLELRRETLELRHALERERRHRIGLEEHIAILQQQLNAYSRKFDNERMQSSEEVESLQGTNRNAYKETARCYTIRNNLETIVEAIRHLEGDHLFSDDRINFTRSSSPPSASPRGMDISMSASASPNCSQTTVEVPLALTATLSTSCQASPMATAYSGSSGVAPGTISTPTAIIMKQQHVVTPPVSRIVEVEDQPINLEFRPGLSRSPSPFNNQTSPSSCQQQQLRPGVIVVKHS</sequence>
<dbReference type="GO" id="GO:0005634">
    <property type="term" value="C:nucleus"/>
    <property type="evidence" value="ECO:0007669"/>
    <property type="project" value="UniProtKB-SubCell"/>
</dbReference>
<feature type="region of interest" description="Disordered" evidence="7">
    <location>
        <begin position="83"/>
        <end position="103"/>
    </location>
</feature>
<dbReference type="Gene3D" id="4.10.280.10">
    <property type="entry name" value="Helix-loop-helix DNA-binding domain"/>
    <property type="match status" value="1"/>
</dbReference>
<feature type="compositionally biased region" description="Polar residues" evidence="7">
    <location>
        <begin position="341"/>
        <end position="360"/>
    </location>
</feature>
<proteinExistence type="predicted"/>
<evidence type="ECO:0000256" key="3">
    <source>
        <dbReference type="ARBA" id="ARBA00023125"/>
    </source>
</evidence>
<dbReference type="InterPro" id="IPR011598">
    <property type="entry name" value="bHLH_dom"/>
</dbReference>
<evidence type="ECO:0000256" key="6">
    <source>
        <dbReference type="SAM" id="Coils"/>
    </source>
</evidence>
<dbReference type="PROSITE" id="PS50888">
    <property type="entry name" value="BHLH"/>
    <property type="match status" value="1"/>
</dbReference>